<feature type="compositionally biased region" description="Low complexity" evidence="1">
    <location>
        <begin position="100"/>
        <end position="110"/>
    </location>
</feature>
<gene>
    <name evidence="2" type="ORF">CVO96_17385</name>
</gene>
<name>A0A2K3UT65_9DEIO</name>
<evidence type="ECO:0000313" key="3">
    <source>
        <dbReference type="Proteomes" id="UP000236379"/>
    </source>
</evidence>
<keyword evidence="3" id="KW-1185">Reference proteome</keyword>
<proteinExistence type="predicted"/>
<comment type="caution">
    <text evidence="2">The sequence shown here is derived from an EMBL/GenBank/DDBJ whole genome shotgun (WGS) entry which is preliminary data.</text>
</comment>
<evidence type="ECO:0000256" key="1">
    <source>
        <dbReference type="SAM" id="MobiDB-lite"/>
    </source>
</evidence>
<dbReference type="AlphaFoldDB" id="A0A2K3UT65"/>
<feature type="region of interest" description="Disordered" evidence="1">
    <location>
        <begin position="97"/>
        <end position="116"/>
    </location>
</feature>
<evidence type="ECO:0000313" key="2">
    <source>
        <dbReference type="EMBL" id="PNY79727.1"/>
    </source>
</evidence>
<reference evidence="2 3" key="1">
    <citation type="submission" date="2018-01" db="EMBL/GenBank/DDBJ databases">
        <title>Deinococcus koreensis sp. nov., a radiation-resistant bacterium isolated from river water.</title>
        <authorList>
            <person name="Choi A."/>
        </authorList>
    </citation>
    <scope>NUCLEOTIDE SEQUENCE [LARGE SCALE GENOMIC DNA]</scope>
    <source>
        <strain evidence="2 3">SJW1-2</strain>
    </source>
</reference>
<organism evidence="2 3">
    <name type="scientific">Deinococcus koreensis</name>
    <dbReference type="NCBI Taxonomy" id="2054903"/>
    <lineage>
        <taxon>Bacteria</taxon>
        <taxon>Thermotogati</taxon>
        <taxon>Deinococcota</taxon>
        <taxon>Deinococci</taxon>
        <taxon>Deinococcales</taxon>
        <taxon>Deinococcaceae</taxon>
        <taxon>Deinococcus</taxon>
    </lineage>
</organism>
<protein>
    <submittedName>
        <fullName evidence="2">Uncharacterized protein</fullName>
    </submittedName>
</protein>
<sequence length="116" mass="12808">MSHLAVKNAPGHLFTQFTMGSRRPRNLPLAALPRRLPEVPMKISPTMSLDAVLEKLGPQNATDYEASVMRDVLVRSFDGQELDSLSEAEWLRAYGEMNAEKTTGSHTTTHSGEKLA</sequence>
<accession>A0A2K3UT65</accession>
<dbReference type="EMBL" id="PPPD01000002">
    <property type="protein sequence ID" value="PNY79727.1"/>
    <property type="molecule type" value="Genomic_DNA"/>
</dbReference>
<dbReference type="Proteomes" id="UP000236379">
    <property type="component" value="Unassembled WGS sequence"/>
</dbReference>